<evidence type="ECO:0000313" key="1">
    <source>
        <dbReference type="EMBL" id="KAI4454427.1"/>
    </source>
</evidence>
<dbReference type="Proteomes" id="UP001056778">
    <property type="component" value="Chromosome 9"/>
</dbReference>
<gene>
    <name evidence="1" type="ORF">MML48_9g00013224</name>
</gene>
<sequence length="795" mass="91623">MDSLSMEEDILDDSNDFIINFPPEVQRAIEEVLPSKDPLDQPDFNTIDYINSLFPTEQSLSNIDEVVAKMENKIQTIDNEISTVVRGQTTASQDGRQALDDAQKVIKQLFIHIKDIKEHAERSEEMVREITRDIKQLDCAKRNLTLAITTLNHLHMLVGGVDTLKSLQEKRLYGEIALPLQAISEVMLHFENYSDIPQIKSLSDQVKQIHVELAEQISHDFKEAFSGSHTKTVIPNKQLAQACLVVSILDPRVKKDLLKWFVNLQLQEYNHLFQETEDTAWLDKIDKRYAWLKRHLLEFEDKLGNMFPQNWEVSERIAVQFCHDTREELTKIMMKRKHEIDVKLLLYAIQKTSNFESLLSKRFTGITLNEQGKKTPELSDENVELQKSPFSGLIGRCFIPHLKIYIDSIDLNLADLIERFQQDEKTHSTTETSDTHAIVLPSCADLFVFYKKSMIQCTQLDKGQSMLDLTRTFQKYLREYSTKLLQNNLPKLESQSLGTSVQNITRDLQKISTSGLIQNFSSLLKEGEITRFTKEEQKRICCILTTAEYCQETTKQLAEKLKEKIDPPFADQIDLSQEQDHFHSVISNCIQLLVQDLENACEPALTAMSKIQWQNIDRVGDQSPYITALTTHFKTTVPVIRDNLTNSRKYFTQFCIKFANSFILKFVRNIYKCKPINTEGAEQLLLDTHMLKTILLNLPSIASQINRQAPAPYTKVVNKGMTKAEMILKVVMTPTDNEKAFVEQYMKLLPDCQQSDFYKILDMKNVKRQEQTVLVELLRSHKPQIDKDSKDGDNS</sequence>
<comment type="caution">
    <text evidence="1">The sequence shown here is derived from an EMBL/GenBank/DDBJ whole genome shotgun (WGS) entry which is preliminary data.</text>
</comment>
<name>A0ACB9SL61_HOLOL</name>
<keyword evidence="2" id="KW-1185">Reference proteome</keyword>
<reference evidence="1" key="1">
    <citation type="submission" date="2022-04" db="EMBL/GenBank/DDBJ databases">
        <title>Chromosome-scale genome assembly of Holotrichia oblita Faldermann.</title>
        <authorList>
            <person name="Rongchong L."/>
        </authorList>
    </citation>
    <scope>NUCLEOTIDE SEQUENCE</scope>
    <source>
        <strain evidence="1">81SQS9</strain>
    </source>
</reference>
<dbReference type="EMBL" id="CM043023">
    <property type="protein sequence ID" value="KAI4454427.1"/>
    <property type="molecule type" value="Genomic_DNA"/>
</dbReference>
<organism evidence="1 2">
    <name type="scientific">Holotrichia oblita</name>
    <name type="common">Chafer beetle</name>
    <dbReference type="NCBI Taxonomy" id="644536"/>
    <lineage>
        <taxon>Eukaryota</taxon>
        <taxon>Metazoa</taxon>
        <taxon>Ecdysozoa</taxon>
        <taxon>Arthropoda</taxon>
        <taxon>Hexapoda</taxon>
        <taxon>Insecta</taxon>
        <taxon>Pterygota</taxon>
        <taxon>Neoptera</taxon>
        <taxon>Endopterygota</taxon>
        <taxon>Coleoptera</taxon>
        <taxon>Polyphaga</taxon>
        <taxon>Scarabaeiformia</taxon>
        <taxon>Scarabaeidae</taxon>
        <taxon>Melolonthinae</taxon>
        <taxon>Holotrichia</taxon>
    </lineage>
</organism>
<evidence type="ECO:0000313" key="2">
    <source>
        <dbReference type="Proteomes" id="UP001056778"/>
    </source>
</evidence>
<proteinExistence type="predicted"/>
<protein>
    <submittedName>
        <fullName evidence="1">Vacuolar sorting protein 53</fullName>
    </submittedName>
</protein>
<accession>A0ACB9SL61</accession>